<name>A0ABN9EVJ5_9NEOB</name>
<reference evidence="2" key="1">
    <citation type="submission" date="2023-05" db="EMBL/GenBank/DDBJ databases">
        <authorList>
            <person name="Stuckert A."/>
        </authorList>
    </citation>
    <scope>NUCLEOTIDE SEQUENCE</scope>
</reference>
<sequence length="44" mass="4488">MPPSSATQQCPAVSPISAQQYHPSVPSGVTHQCPAVSPISSAQQ</sequence>
<proteinExistence type="predicted"/>
<dbReference type="Proteomes" id="UP001162483">
    <property type="component" value="Unassembled WGS sequence"/>
</dbReference>
<feature type="compositionally biased region" description="Polar residues" evidence="1">
    <location>
        <begin position="1"/>
        <end position="30"/>
    </location>
</feature>
<evidence type="ECO:0000313" key="3">
    <source>
        <dbReference type="Proteomes" id="UP001162483"/>
    </source>
</evidence>
<gene>
    <name evidence="2" type="ORF">SPARVUS_LOCUS10799505</name>
</gene>
<evidence type="ECO:0000313" key="2">
    <source>
        <dbReference type="EMBL" id="CAI9588762.1"/>
    </source>
</evidence>
<evidence type="ECO:0000256" key="1">
    <source>
        <dbReference type="SAM" id="MobiDB-lite"/>
    </source>
</evidence>
<accession>A0ABN9EVJ5</accession>
<dbReference type="EMBL" id="CATNWA010015991">
    <property type="protein sequence ID" value="CAI9588762.1"/>
    <property type="molecule type" value="Genomic_DNA"/>
</dbReference>
<comment type="caution">
    <text evidence="2">The sequence shown here is derived from an EMBL/GenBank/DDBJ whole genome shotgun (WGS) entry which is preliminary data.</text>
</comment>
<feature type="region of interest" description="Disordered" evidence="1">
    <location>
        <begin position="1"/>
        <end position="44"/>
    </location>
</feature>
<organism evidence="2 3">
    <name type="scientific">Staurois parvus</name>
    <dbReference type="NCBI Taxonomy" id="386267"/>
    <lineage>
        <taxon>Eukaryota</taxon>
        <taxon>Metazoa</taxon>
        <taxon>Chordata</taxon>
        <taxon>Craniata</taxon>
        <taxon>Vertebrata</taxon>
        <taxon>Euteleostomi</taxon>
        <taxon>Amphibia</taxon>
        <taxon>Batrachia</taxon>
        <taxon>Anura</taxon>
        <taxon>Neobatrachia</taxon>
        <taxon>Ranoidea</taxon>
        <taxon>Ranidae</taxon>
        <taxon>Staurois</taxon>
    </lineage>
</organism>
<feature type="non-terminal residue" evidence="2">
    <location>
        <position position="44"/>
    </location>
</feature>
<protein>
    <submittedName>
        <fullName evidence="2">Uncharacterized protein</fullName>
    </submittedName>
</protein>
<keyword evidence="3" id="KW-1185">Reference proteome</keyword>